<keyword evidence="8" id="KW-0325">Glycoprotein</keyword>
<feature type="active site" description="Proton donor/acceptor" evidence="9">
    <location>
        <position position="283"/>
    </location>
</feature>
<evidence type="ECO:0000313" key="13">
    <source>
        <dbReference type="RefSeq" id="XP_013405444.1"/>
    </source>
</evidence>
<dbReference type="GO" id="GO:0016485">
    <property type="term" value="P:protein processing"/>
    <property type="evidence" value="ECO:0007669"/>
    <property type="project" value="TreeGrafter"/>
</dbReference>
<organism evidence="12 15">
    <name type="scientific">Lingula anatina</name>
    <name type="common">Brachiopod</name>
    <name type="synonym">Lingula unguis</name>
    <dbReference type="NCBI Taxonomy" id="7574"/>
    <lineage>
        <taxon>Eukaryota</taxon>
        <taxon>Metazoa</taxon>
        <taxon>Spiralia</taxon>
        <taxon>Lophotrochozoa</taxon>
        <taxon>Brachiopoda</taxon>
        <taxon>Linguliformea</taxon>
        <taxon>Lingulata</taxon>
        <taxon>Lingulida</taxon>
        <taxon>Linguloidea</taxon>
        <taxon>Lingulidae</taxon>
        <taxon>Lingula</taxon>
    </lineage>
</organism>
<dbReference type="CDD" id="cd11308">
    <property type="entry name" value="Peptidase_M14NE-CP-C_like"/>
    <property type="match status" value="1"/>
</dbReference>
<dbReference type="RefSeq" id="XP_013405445.1">
    <property type="nucleotide sequence ID" value="XM_013549991.1"/>
</dbReference>
<dbReference type="RefSeq" id="XP_013405446.1">
    <property type="nucleotide sequence ID" value="XM_013549992.1"/>
</dbReference>
<sequence>MSLGWTFLSIVWGCLLHVPAVRGKVPFQYHNYTSLTATLEKIARQYPAITHLYSVGQSRQGRELWVMALGQSPKEHVLLRPELKYIGNMHGNEAVSREVLIHLIEYLASSFQSNSTIKALMTSARIHIMPSMNPDGFEISKEGQCLGDLGRYNADDIDLHRNFPDFFRENNVARAPETEAVISWLNENQFVLSANFHGGAVVANYPYDSNIKGINQYSKSPDDDIFQVLALSYSLAHPTMHRGQECGDSFLRGITNGAQWYVITGGMQDYNYIYKGCMEITLEISCCKYPLASQLESYWEQNKNPLIIYLQQAFMGVKGIVRDRTGTPIPSAEVTIDDRIHPVKTTQLGEYWKLLLPGTYNLKVTAHGTNESLVTVQISEGDVTVQNVTLFDKETAASGGTKLAVLSGIGVSALNLLLKKFF</sequence>
<evidence type="ECO:0000256" key="1">
    <source>
        <dbReference type="ARBA" id="ARBA00001947"/>
    </source>
</evidence>
<accession>A0A1S3J5A7</accession>
<dbReference type="PROSITE" id="PS00132">
    <property type="entry name" value="CARBOXYPEPT_ZN_1"/>
    <property type="match status" value="1"/>
</dbReference>
<dbReference type="PRINTS" id="PR00765">
    <property type="entry name" value="CRBOXYPTASEA"/>
</dbReference>
<keyword evidence="4" id="KW-0645">Protease</keyword>
<evidence type="ECO:0000256" key="6">
    <source>
        <dbReference type="ARBA" id="ARBA00022801"/>
    </source>
</evidence>
<protein>
    <submittedName>
        <fullName evidence="13 14">Carboxypeptidase D</fullName>
    </submittedName>
</protein>
<evidence type="ECO:0000256" key="10">
    <source>
        <dbReference type="SAM" id="SignalP"/>
    </source>
</evidence>
<dbReference type="PROSITE" id="PS52035">
    <property type="entry name" value="PEPTIDASE_M14"/>
    <property type="match status" value="1"/>
</dbReference>
<feature type="chain" id="PRO_5014545890" evidence="10">
    <location>
        <begin position="24"/>
        <end position="422"/>
    </location>
</feature>
<evidence type="ECO:0000313" key="16">
    <source>
        <dbReference type="RefSeq" id="XP_013405447.1"/>
    </source>
</evidence>
<dbReference type="OrthoDB" id="10249045at2759"/>
<dbReference type="PROSITE" id="PS00133">
    <property type="entry name" value="CARBOXYPEPT_ZN_2"/>
    <property type="match status" value="1"/>
</dbReference>
<dbReference type="Pfam" id="PF13620">
    <property type="entry name" value="CarboxypepD_reg"/>
    <property type="match status" value="1"/>
</dbReference>
<evidence type="ECO:0000256" key="5">
    <source>
        <dbReference type="ARBA" id="ARBA00022723"/>
    </source>
</evidence>
<evidence type="ECO:0000313" key="15">
    <source>
        <dbReference type="RefSeq" id="XP_013405446.1"/>
    </source>
</evidence>
<dbReference type="STRING" id="7574.A0A1S3J5A7"/>
<dbReference type="RefSeq" id="XP_013405448.1">
    <property type="nucleotide sequence ID" value="XM_013549994.2"/>
</dbReference>
<dbReference type="FunFam" id="3.40.630.10:FF:000020">
    <property type="entry name" value="Carboxypeptidase D"/>
    <property type="match status" value="1"/>
</dbReference>
<evidence type="ECO:0000259" key="11">
    <source>
        <dbReference type="PROSITE" id="PS52035"/>
    </source>
</evidence>
<name>A0A1S3J5A7_LINAN</name>
<dbReference type="Gene3D" id="3.40.630.10">
    <property type="entry name" value="Zn peptidases"/>
    <property type="match status" value="1"/>
</dbReference>
<feature type="signal peptide" evidence="10">
    <location>
        <begin position="1"/>
        <end position="23"/>
    </location>
</feature>
<dbReference type="CDD" id="cd03858">
    <property type="entry name" value="M14_CP_N-E_like"/>
    <property type="match status" value="1"/>
</dbReference>
<dbReference type="PANTHER" id="PTHR11532:SF84">
    <property type="entry name" value="CARBOXYPEPTIDASE M"/>
    <property type="match status" value="1"/>
</dbReference>
<dbReference type="SUPFAM" id="SSF53187">
    <property type="entry name" value="Zn-dependent exopeptidases"/>
    <property type="match status" value="1"/>
</dbReference>
<keyword evidence="5" id="KW-0479">Metal-binding</keyword>
<dbReference type="SUPFAM" id="SSF49464">
    <property type="entry name" value="Carboxypeptidase regulatory domain-like"/>
    <property type="match status" value="1"/>
</dbReference>
<evidence type="ECO:0000256" key="4">
    <source>
        <dbReference type="ARBA" id="ARBA00022670"/>
    </source>
</evidence>
<dbReference type="Pfam" id="PF00246">
    <property type="entry name" value="Peptidase_M14"/>
    <property type="match status" value="1"/>
</dbReference>
<evidence type="ECO:0000313" key="14">
    <source>
        <dbReference type="RefSeq" id="XP_013405445.1"/>
    </source>
</evidence>
<evidence type="ECO:0000313" key="12">
    <source>
        <dbReference type="Proteomes" id="UP000085678"/>
    </source>
</evidence>
<dbReference type="GeneID" id="106170216"/>
<dbReference type="InterPro" id="IPR000834">
    <property type="entry name" value="Peptidase_M14"/>
</dbReference>
<evidence type="ECO:0000256" key="3">
    <source>
        <dbReference type="ARBA" id="ARBA00022645"/>
    </source>
</evidence>
<dbReference type="RefSeq" id="XP_013405447.1">
    <property type="nucleotide sequence ID" value="XM_013549993.1"/>
</dbReference>
<gene>
    <name evidence="13 14 15 16 17" type="primary">LOC106170216</name>
</gene>
<reference evidence="13 14" key="1">
    <citation type="submission" date="2025-04" db="UniProtKB">
        <authorList>
            <consortium name="RefSeq"/>
        </authorList>
    </citation>
    <scope>IDENTIFICATION</scope>
    <source>
        <tissue evidence="13 14">Gonads</tissue>
    </source>
</reference>
<evidence type="ECO:0000313" key="17">
    <source>
        <dbReference type="RefSeq" id="XP_013405448.1"/>
    </source>
</evidence>
<evidence type="ECO:0000256" key="7">
    <source>
        <dbReference type="ARBA" id="ARBA00022833"/>
    </source>
</evidence>
<evidence type="ECO:0000256" key="2">
    <source>
        <dbReference type="ARBA" id="ARBA00005988"/>
    </source>
</evidence>
<dbReference type="GO" id="GO:0006518">
    <property type="term" value="P:peptide metabolic process"/>
    <property type="evidence" value="ECO:0007669"/>
    <property type="project" value="TreeGrafter"/>
</dbReference>
<keyword evidence="10" id="KW-0732">Signal</keyword>
<dbReference type="Gene3D" id="2.60.40.1120">
    <property type="entry name" value="Carboxypeptidase-like, regulatory domain"/>
    <property type="match status" value="1"/>
</dbReference>
<dbReference type="GO" id="GO:0008270">
    <property type="term" value="F:zinc ion binding"/>
    <property type="evidence" value="ECO:0007669"/>
    <property type="project" value="InterPro"/>
</dbReference>
<keyword evidence="6" id="KW-0378">Hydrolase</keyword>
<comment type="similarity">
    <text evidence="2 9">Belongs to the peptidase M14 family.</text>
</comment>
<proteinExistence type="inferred from homology"/>
<keyword evidence="3 13" id="KW-0121">Carboxypeptidase</keyword>
<dbReference type="SMART" id="SM00631">
    <property type="entry name" value="Zn_pept"/>
    <property type="match status" value="1"/>
</dbReference>
<evidence type="ECO:0000256" key="8">
    <source>
        <dbReference type="ARBA" id="ARBA00023180"/>
    </source>
</evidence>
<keyword evidence="7" id="KW-0862">Zinc</keyword>
<dbReference type="InterPro" id="IPR057246">
    <property type="entry name" value="CARBOXYPEPT_ZN_1"/>
</dbReference>
<dbReference type="PANTHER" id="PTHR11532">
    <property type="entry name" value="PROTEASE M14 CARBOXYPEPTIDASE"/>
    <property type="match status" value="1"/>
</dbReference>
<dbReference type="InterPro" id="IPR050753">
    <property type="entry name" value="Peptidase_M14_domain"/>
</dbReference>
<evidence type="ECO:0000256" key="9">
    <source>
        <dbReference type="PROSITE-ProRule" id="PRU01379"/>
    </source>
</evidence>
<dbReference type="InterPro" id="IPR008969">
    <property type="entry name" value="CarboxyPept-like_regulatory"/>
</dbReference>
<dbReference type="InterPro" id="IPR057247">
    <property type="entry name" value="CARBOXYPEPT_ZN_2"/>
</dbReference>
<dbReference type="GO" id="GO:0005615">
    <property type="term" value="C:extracellular space"/>
    <property type="evidence" value="ECO:0007669"/>
    <property type="project" value="TreeGrafter"/>
</dbReference>
<dbReference type="KEGG" id="lak:106170216"/>
<dbReference type="RefSeq" id="XP_013405444.1">
    <property type="nucleotide sequence ID" value="XM_013549990.2"/>
</dbReference>
<keyword evidence="12" id="KW-1185">Reference proteome</keyword>
<comment type="cofactor">
    <cofactor evidence="1">
        <name>Zn(2+)</name>
        <dbReference type="ChEBI" id="CHEBI:29105"/>
    </cofactor>
</comment>
<dbReference type="GO" id="GO:0004181">
    <property type="term" value="F:metallocarboxypeptidase activity"/>
    <property type="evidence" value="ECO:0007669"/>
    <property type="project" value="InterPro"/>
</dbReference>
<dbReference type="Proteomes" id="UP000085678">
    <property type="component" value="Unplaced"/>
</dbReference>
<dbReference type="AlphaFoldDB" id="A0A1S3J5A7"/>
<feature type="domain" description="Peptidase M14" evidence="11">
    <location>
        <begin position="28"/>
        <end position="313"/>
    </location>
</feature>